<feature type="signal peptide" evidence="2">
    <location>
        <begin position="1"/>
        <end position="26"/>
    </location>
</feature>
<feature type="compositionally biased region" description="Polar residues" evidence="1">
    <location>
        <begin position="42"/>
        <end position="55"/>
    </location>
</feature>
<organism evidence="3 4">
    <name type="scientific">Nonomuraea zeae</name>
    <dbReference type="NCBI Taxonomy" id="1642303"/>
    <lineage>
        <taxon>Bacteria</taxon>
        <taxon>Bacillati</taxon>
        <taxon>Actinomycetota</taxon>
        <taxon>Actinomycetes</taxon>
        <taxon>Streptosporangiales</taxon>
        <taxon>Streptosporangiaceae</taxon>
        <taxon>Nonomuraea</taxon>
    </lineage>
</organism>
<dbReference type="OrthoDB" id="3374852at2"/>
<dbReference type="Proteomes" id="UP000306628">
    <property type="component" value="Unassembled WGS sequence"/>
</dbReference>
<dbReference type="EMBL" id="VCKX01000079">
    <property type="protein sequence ID" value="TMR31723.1"/>
    <property type="molecule type" value="Genomic_DNA"/>
</dbReference>
<gene>
    <name evidence="3" type="ORF">ETD85_24810</name>
</gene>
<accession>A0A5S4GFH5</accession>
<protein>
    <recommendedName>
        <fullName evidence="5">Ig-like domain-containing protein</fullName>
    </recommendedName>
</protein>
<evidence type="ECO:0000313" key="3">
    <source>
        <dbReference type="EMBL" id="TMR31723.1"/>
    </source>
</evidence>
<feature type="chain" id="PRO_5024438357" description="Ig-like domain-containing protein" evidence="2">
    <location>
        <begin position="27"/>
        <end position="183"/>
    </location>
</feature>
<name>A0A5S4GFH5_9ACTN</name>
<keyword evidence="2" id="KW-0732">Signal</keyword>
<evidence type="ECO:0000313" key="4">
    <source>
        <dbReference type="Proteomes" id="UP000306628"/>
    </source>
</evidence>
<evidence type="ECO:0000256" key="1">
    <source>
        <dbReference type="SAM" id="MobiDB-lite"/>
    </source>
</evidence>
<evidence type="ECO:0000256" key="2">
    <source>
        <dbReference type="SAM" id="SignalP"/>
    </source>
</evidence>
<reference evidence="3 4" key="1">
    <citation type="submission" date="2019-05" db="EMBL/GenBank/DDBJ databases">
        <title>Draft genome sequence of Nonomuraea zeae DSM 100528.</title>
        <authorList>
            <person name="Saricaoglu S."/>
            <person name="Isik K."/>
        </authorList>
    </citation>
    <scope>NUCLEOTIDE SEQUENCE [LARGE SCALE GENOMIC DNA]</scope>
    <source>
        <strain evidence="3 4">DSM 100528</strain>
    </source>
</reference>
<sequence>MAHPTRTLAALLGLITCVMLLTPATAAPVSATSASAGDVTCTPPSSNTATFNPPLTSTPQSTTVSSSTQYGPCVSLAQPAVTSGTRTALLTQPRSCLDLLTASSITYTITWNTGQTSTVSGNTTTSTAGAVIVFTITGTVTSGLFAGSSALQVNVAPSANILLCTAGLGTVPSIYSTVTLTIT</sequence>
<comment type="caution">
    <text evidence="3">The sequence shown here is derived from an EMBL/GenBank/DDBJ whole genome shotgun (WGS) entry which is preliminary data.</text>
</comment>
<proteinExistence type="predicted"/>
<feature type="region of interest" description="Disordered" evidence="1">
    <location>
        <begin position="34"/>
        <end position="64"/>
    </location>
</feature>
<dbReference type="AlphaFoldDB" id="A0A5S4GFH5"/>
<evidence type="ECO:0008006" key="5">
    <source>
        <dbReference type="Google" id="ProtNLM"/>
    </source>
</evidence>
<dbReference type="RefSeq" id="WP_138692187.1">
    <property type="nucleotide sequence ID" value="NZ_JBHSAZ010000046.1"/>
</dbReference>
<keyword evidence="4" id="KW-1185">Reference proteome</keyword>